<reference evidence="1" key="1">
    <citation type="journal article" date="2014" name="Front. Microbiol.">
        <title>High frequency of phylogenetically diverse reductive dehalogenase-homologous genes in deep subseafloor sedimentary metagenomes.</title>
        <authorList>
            <person name="Kawai M."/>
            <person name="Futagami T."/>
            <person name="Toyoda A."/>
            <person name="Takaki Y."/>
            <person name="Nishi S."/>
            <person name="Hori S."/>
            <person name="Arai W."/>
            <person name="Tsubouchi T."/>
            <person name="Morono Y."/>
            <person name="Uchiyama I."/>
            <person name="Ito T."/>
            <person name="Fujiyama A."/>
            <person name="Inagaki F."/>
            <person name="Takami H."/>
        </authorList>
    </citation>
    <scope>NUCLEOTIDE SEQUENCE</scope>
    <source>
        <strain evidence="1">Expedition CK06-06</strain>
    </source>
</reference>
<name>X0WZY0_9ZZZZ</name>
<sequence length="125" mass="13728">VSVQKARWGMPPVKLAGDSPVRIPVGGSADVRIKTRRGSILKQLQLELNEPPEGLTLHDVTVVPEGLVFQLRADKDALQSGFADNLIVEAFRKFTPKQKGGKPSNQRRRNSMGVLPAIPIEIVQR</sequence>
<comment type="caution">
    <text evidence="1">The sequence shown here is derived from an EMBL/GenBank/DDBJ whole genome shotgun (WGS) entry which is preliminary data.</text>
</comment>
<gene>
    <name evidence="1" type="ORF">S01H1_72575</name>
</gene>
<evidence type="ECO:0000313" key="1">
    <source>
        <dbReference type="EMBL" id="GAG36290.1"/>
    </source>
</evidence>
<accession>X0WZY0</accession>
<feature type="non-terminal residue" evidence="1">
    <location>
        <position position="1"/>
    </location>
</feature>
<protein>
    <submittedName>
        <fullName evidence="1">Uncharacterized protein</fullName>
    </submittedName>
</protein>
<dbReference type="EMBL" id="BARS01048420">
    <property type="protein sequence ID" value="GAG36290.1"/>
    <property type="molecule type" value="Genomic_DNA"/>
</dbReference>
<dbReference type="AlphaFoldDB" id="X0WZY0"/>
<proteinExistence type="predicted"/>
<organism evidence="1">
    <name type="scientific">marine sediment metagenome</name>
    <dbReference type="NCBI Taxonomy" id="412755"/>
    <lineage>
        <taxon>unclassified sequences</taxon>
        <taxon>metagenomes</taxon>
        <taxon>ecological metagenomes</taxon>
    </lineage>
</organism>